<keyword evidence="5" id="KW-0904">Protein phosphatase</keyword>
<dbReference type="GO" id="GO:0005737">
    <property type="term" value="C:cytoplasm"/>
    <property type="evidence" value="ECO:0007669"/>
    <property type="project" value="TreeGrafter"/>
</dbReference>
<dbReference type="InterPro" id="IPR006186">
    <property type="entry name" value="Ser/Thr-sp_prot-phosphatase"/>
</dbReference>
<feature type="domain" description="Serine/threonine specific protein phosphatases" evidence="9">
    <location>
        <begin position="64"/>
        <end position="69"/>
    </location>
</feature>
<evidence type="ECO:0000256" key="3">
    <source>
        <dbReference type="ARBA" id="ARBA00022723"/>
    </source>
</evidence>
<dbReference type="InterPro" id="IPR050341">
    <property type="entry name" value="PP1_catalytic_subunit"/>
</dbReference>
<dbReference type="InterPro" id="IPR004843">
    <property type="entry name" value="Calcineurin-like_PHP"/>
</dbReference>
<evidence type="ECO:0000256" key="6">
    <source>
        <dbReference type="ARBA" id="ARBA00023211"/>
    </source>
</evidence>
<comment type="catalytic activity">
    <reaction evidence="8">
        <text>O-phospho-L-threonyl-[protein] + H2O = L-threonyl-[protein] + phosphate</text>
        <dbReference type="Rhea" id="RHEA:47004"/>
        <dbReference type="Rhea" id="RHEA-COMP:11060"/>
        <dbReference type="Rhea" id="RHEA-COMP:11605"/>
        <dbReference type="ChEBI" id="CHEBI:15377"/>
        <dbReference type="ChEBI" id="CHEBI:30013"/>
        <dbReference type="ChEBI" id="CHEBI:43474"/>
        <dbReference type="ChEBI" id="CHEBI:61977"/>
        <dbReference type="EC" id="3.1.3.16"/>
    </reaction>
</comment>
<dbReference type="Pfam" id="PF00149">
    <property type="entry name" value="Metallophos"/>
    <property type="match status" value="1"/>
</dbReference>
<dbReference type="Proteomes" id="UP000054047">
    <property type="component" value="Unassembled WGS sequence"/>
</dbReference>
<dbReference type="PRINTS" id="PR00114">
    <property type="entry name" value="STPHPHTASE"/>
</dbReference>
<evidence type="ECO:0000259" key="9">
    <source>
        <dbReference type="PROSITE" id="PS00125"/>
    </source>
</evidence>
<dbReference type="EMBL" id="KN735159">
    <property type="protein sequence ID" value="KIH56871.1"/>
    <property type="molecule type" value="Genomic_DNA"/>
</dbReference>
<accession>A0A0C2GII2</accession>
<keyword evidence="6" id="KW-0464">Manganese</keyword>
<evidence type="ECO:0000256" key="7">
    <source>
        <dbReference type="ARBA" id="ARBA00047761"/>
    </source>
</evidence>
<dbReference type="PANTHER" id="PTHR11668">
    <property type="entry name" value="SERINE/THREONINE PROTEIN PHOSPHATASE"/>
    <property type="match status" value="1"/>
</dbReference>
<gene>
    <name evidence="10" type="ORF">ANCDUO_12946</name>
</gene>
<name>A0A0C2GII2_9BILA</name>
<keyword evidence="3" id="KW-0479">Metal-binding</keyword>
<evidence type="ECO:0000256" key="2">
    <source>
        <dbReference type="ARBA" id="ARBA00013081"/>
    </source>
</evidence>
<protein>
    <recommendedName>
        <fullName evidence="2">protein-serine/threonine phosphatase</fullName>
        <ecNumber evidence="2">3.1.3.16</ecNumber>
    </recommendedName>
</protein>
<dbReference type="GO" id="GO:0046872">
    <property type="term" value="F:metal ion binding"/>
    <property type="evidence" value="ECO:0007669"/>
    <property type="project" value="UniProtKB-KW"/>
</dbReference>
<evidence type="ECO:0000256" key="1">
    <source>
        <dbReference type="ARBA" id="ARBA00001936"/>
    </source>
</evidence>
<evidence type="ECO:0000256" key="8">
    <source>
        <dbReference type="ARBA" id="ARBA00048336"/>
    </source>
</evidence>
<evidence type="ECO:0000256" key="5">
    <source>
        <dbReference type="ARBA" id="ARBA00022912"/>
    </source>
</evidence>
<dbReference type="InterPro" id="IPR029052">
    <property type="entry name" value="Metallo-depent_PP-like"/>
</dbReference>
<dbReference type="PROSITE" id="PS00125">
    <property type="entry name" value="SER_THR_PHOSPHATASE"/>
    <property type="match status" value="1"/>
</dbReference>
<dbReference type="PANTHER" id="PTHR11668:SF300">
    <property type="entry name" value="SERINE_THREONINE-PROTEIN PHOSPHATASE"/>
    <property type="match status" value="1"/>
</dbReference>
<dbReference type="OrthoDB" id="5840512at2759"/>
<comment type="cofactor">
    <cofactor evidence="1">
        <name>Mn(2+)</name>
        <dbReference type="ChEBI" id="CHEBI:29035"/>
    </cofactor>
</comment>
<evidence type="ECO:0000313" key="11">
    <source>
        <dbReference type="Proteomes" id="UP000054047"/>
    </source>
</evidence>
<organism evidence="10 11">
    <name type="scientific">Ancylostoma duodenale</name>
    <dbReference type="NCBI Taxonomy" id="51022"/>
    <lineage>
        <taxon>Eukaryota</taxon>
        <taxon>Metazoa</taxon>
        <taxon>Ecdysozoa</taxon>
        <taxon>Nematoda</taxon>
        <taxon>Chromadorea</taxon>
        <taxon>Rhabditida</taxon>
        <taxon>Rhabditina</taxon>
        <taxon>Rhabditomorpha</taxon>
        <taxon>Strongyloidea</taxon>
        <taxon>Ancylostomatidae</taxon>
        <taxon>Ancylostomatinae</taxon>
        <taxon>Ancylostoma</taxon>
    </lineage>
</organism>
<keyword evidence="4" id="KW-0378">Hydrolase</keyword>
<reference evidence="10" key="1">
    <citation type="submission" date="2013-12" db="EMBL/GenBank/DDBJ databases">
        <title>Draft genome of the parsitic nematode Ancylostoma duodenale.</title>
        <authorList>
            <person name="Mitreva M."/>
        </authorList>
    </citation>
    <scope>NUCLEOTIDE SEQUENCE [LARGE SCALE GENOMIC DNA]</scope>
    <source>
        <strain evidence="10">Zhejiang</strain>
    </source>
</reference>
<dbReference type="EC" id="3.1.3.16" evidence="2"/>
<evidence type="ECO:0000313" key="10">
    <source>
        <dbReference type="EMBL" id="KIH56871.1"/>
    </source>
</evidence>
<dbReference type="Gene3D" id="3.60.21.10">
    <property type="match status" value="1"/>
</dbReference>
<dbReference type="GO" id="GO:0004722">
    <property type="term" value="F:protein serine/threonine phosphatase activity"/>
    <property type="evidence" value="ECO:0007669"/>
    <property type="project" value="UniProtKB-EC"/>
</dbReference>
<evidence type="ECO:0000256" key="4">
    <source>
        <dbReference type="ARBA" id="ARBA00022801"/>
    </source>
</evidence>
<proteinExistence type="predicted"/>
<keyword evidence="11" id="KW-1185">Reference proteome</keyword>
<sequence length="98" mass="11393">MFSKFSEGNQHGSMRVKIAVDNAEQNLLQYIFLGDYVDRGRRSMECVCLVLTLKILFPRKYQLLRGNHECKGINRVYGFYDEILDRFEKLNGIVILSG</sequence>
<comment type="catalytic activity">
    <reaction evidence="7">
        <text>O-phospho-L-seryl-[protein] + H2O = L-seryl-[protein] + phosphate</text>
        <dbReference type="Rhea" id="RHEA:20629"/>
        <dbReference type="Rhea" id="RHEA-COMP:9863"/>
        <dbReference type="Rhea" id="RHEA-COMP:11604"/>
        <dbReference type="ChEBI" id="CHEBI:15377"/>
        <dbReference type="ChEBI" id="CHEBI:29999"/>
        <dbReference type="ChEBI" id="CHEBI:43474"/>
        <dbReference type="ChEBI" id="CHEBI:83421"/>
        <dbReference type="EC" id="3.1.3.16"/>
    </reaction>
</comment>
<dbReference type="SUPFAM" id="SSF56300">
    <property type="entry name" value="Metallo-dependent phosphatases"/>
    <property type="match status" value="1"/>
</dbReference>
<dbReference type="GO" id="GO:0005634">
    <property type="term" value="C:nucleus"/>
    <property type="evidence" value="ECO:0007669"/>
    <property type="project" value="TreeGrafter"/>
</dbReference>
<dbReference type="AlphaFoldDB" id="A0A0C2GII2"/>